<evidence type="ECO:0000313" key="7">
    <source>
        <dbReference type="Proteomes" id="UP000799778"/>
    </source>
</evidence>
<sequence>MSAGISPTHISSSALNAQKRAYRQRRKDPSCDACRERKVKCDATETTACSECSSRNHKCQFTKETNRRMSSIKQVQDLQSQLAELRQENTHLRTRVTERTSMEIDRPAVPNQIESHPKIRDRPHRIQAPTMQNFDLVRRNVRTYSEGIFDHVSQSRSSTSLSQNSLIHPEVPPRAEFAHLSRSYLDSIHELFPILHWPTFQHEVDQVYTARSFEGMPRDWISLFFAVMACGQLQSAFAQPGSPKPSGDERKYFELATNAHLRPAQDISINHVKVAFLLGLFSIESNKKSEGATWLASAIRMAHTLGLHIERNFHSAMELELRRRLWWSLYTLDRISSFEAMIPMSIHEDDFEVSLPSSTEDRYISQGFSRQQSSQPPFTGFLAIIQVARLYWDLSRTLKSSIVSVEALQAFDEKVHSIMMLFTETDQVTNNSPLAPQALPTVLTLQSARFCLYRHNLSPVCRQSERNEALRRCLLVAQDTAQYISRTLRTAPEKPEFDRTWRTRVGQSASSMLCMHIWRCMLILCFRAEYQPALDCLHFAAVVGSGRKINAACGKNLAFFLDRLLERVRSGNGAHHQLEHDEEMIAYVSGDMQASPEHAWIWSPESAPPQSPPHTSPTLRMANHGVDDPMQGTNLPLRPTPGSPQNDFTEWDGWSRIEQRIRLLMDENHARLSQPASYYPPPHNPMKRVQLAPGPPVSPNNSVSLPPPTPSNASRISIANII</sequence>
<dbReference type="RefSeq" id="XP_033379189.1">
    <property type="nucleotide sequence ID" value="XM_033532380.1"/>
</dbReference>
<dbReference type="SMART" id="SM00906">
    <property type="entry name" value="Fungal_trans"/>
    <property type="match status" value="1"/>
</dbReference>
<dbReference type="EMBL" id="ML978075">
    <property type="protein sequence ID" value="KAF2010850.1"/>
    <property type="molecule type" value="Genomic_DNA"/>
</dbReference>
<dbReference type="InterPro" id="IPR001138">
    <property type="entry name" value="Zn2Cys6_DnaBD"/>
</dbReference>
<dbReference type="GO" id="GO:0003677">
    <property type="term" value="F:DNA binding"/>
    <property type="evidence" value="ECO:0007669"/>
    <property type="project" value="InterPro"/>
</dbReference>
<dbReference type="PANTHER" id="PTHR46910:SF1">
    <property type="entry name" value="MISCELLANEOUS ZN(II)2CYS6 TRANSCRIPTION FACTOR (EUROFUNG)-RELATED"/>
    <property type="match status" value="1"/>
</dbReference>
<feature type="region of interest" description="Disordered" evidence="4">
    <location>
        <begin position="631"/>
        <end position="650"/>
    </location>
</feature>
<dbReference type="GeneID" id="54289777"/>
<dbReference type="InterPro" id="IPR007219">
    <property type="entry name" value="XnlR_reg_dom"/>
</dbReference>
<keyword evidence="1" id="KW-0479">Metal-binding</keyword>
<name>A0A6A5XD75_9PLEO</name>
<evidence type="ECO:0000256" key="2">
    <source>
        <dbReference type="ARBA" id="ARBA00023242"/>
    </source>
</evidence>
<dbReference type="GO" id="GO:0008270">
    <property type="term" value="F:zinc ion binding"/>
    <property type="evidence" value="ECO:0007669"/>
    <property type="project" value="InterPro"/>
</dbReference>
<dbReference type="SMART" id="SM00066">
    <property type="entry name" value="GAL4"/>
    <property type="match status" value="1"/>
</dbReference>
<dbReference type="Pfam" id="PF04082">
    <property type="entry name" value="Fungal_trans"/>
    <property type="match status" value="1"/>
</dbReference>
<dbReference type="Proteomes" id="UP000799778">
    <property type="component" value="Unassembled WGS sequence"/>
</dbReference>
<accession>A0A6A5XD75</accession>
<feature type="region of interest" description="Disordered" evidence="4">
    <location>
        <begin position="674"/>
        <end position="716"/>
    </location>
</feature>
<organism evidence="6 7">
    <name type="scientific">Aaosphaeria arxii CBS 175.79</name>
    <dbReference type="NCBI Taxonomy" id="1450172"/>
    <lineage>
        <taxon>Eukaryota</taxon>
        <taxon>Fungi</taxon>
        <taxon>Dikarya</taxon>
        <taxon>Ascomycota</taxon>
        <taxon>Pezizomycotina</taxon>
        <taxon>Dothideomycetes</taxon>
        <taxon>Pleosporomycetidae</taxon>
        <taxon>Pleosporales</taxon>
        <taxon>Pleosporales incertae sedis</taxon>
        <taxon>Aaosphaeria</taxon>
    </lineage>
</organism>
<keyword evidence="3" id="KW-0175">Coiled coil</keyword>
<feature type="region of interest" description="Disordered" evidence="4">
    <location>
        <begin position="1"/>
        <end position="29"/>
    </location>
</feature>
<dbReference type="CDD" id="cd00067">
    <property type="entry name" value="GAL4"/>
    <property type="match status" value="1"/>
</dbReference>
<dbReference type="PROSITE" id="PS50048">
    <property type="entry name" value="ZN2_CY6_FUNGAL_2"/>
    <property type="match status" value="1"/>
</dbReference>
<feature type="domain" description="Zn(2)-C6 fungal-type" evidence="5">
    <location>
        <begin position="30"/>
        <end position="61"/>
    </location>
</feature>
<dbReference type="Pfam" id="PF00172">
    <property type="entry name" value="Zn_clus"/>
    <property type="match status" value="1"/>
</dbReference>
<evidence type="ECO:0000256" key="4">
    <source>
        <dbReference type="SAM" id="MobiDB-lite"/>
    </source>
</evidence>
<dbReference type="OrthoDB" id="2110361at2759"/>
<proteinExistence type="predicted"/>
<reference evidence="6" key="1">
    <citation type="journal article" date="2020" name="Stud. Mycol.">
        <title>101 Dothideomycetes genomes: a test case for predicting lifestyles and emergence of pathogens.</title>
        <authorList>
            <person name="Haridas S."/>
            <person name="Albert R."/>
            <person name="Binder M."/>
            <person name="Bloem J."/>
            <person name="Labutti K."/>
            <person name="Salamov A."/>
            <person name="Andreopoulos B."/>
            <person name="Baker S."/>
            <person name="Barry K."/>
            <person name="Bills G."/>
            <person name="Bluhm B."/>
            <person name="Cannon C."/>
            <person name="Castanera R."/>
            <person name="Culley D."/>
            <person name="Daum C."/>
            <person name="Ezra D."/>
            <person name="Gonzalez J."/>
            <person name="Henrissat B."/>
            <person name="Kuo A."/>
            <person name="Liang C."/>
            <person name="Lipzen A."/>
            <person name="Lutzoni F."/>
            <person name="Magnuson J."/>
            <person name="Mondo S."/>
            <person name="Nolan M."/>
            <person name="Ohm R."/>
            <person name="Pangilinan J."/>
            <person name="Park H.-J."/>
            <person name="Ramirez L."/>
            <person name="Alfaro M."/>
            <person name="Sun H."/>
            <person name="Tritt A."/>
            <person name="Yoshinaga Y."/>
            <person name="Zwiers L.-H."/>
            <person name="Turgeon B."/>
            <person name="Goodwin S."/>
            <person name="Spatafora J."/>
            <person name="Crous P."/>
            <person name="Grigoriev I."/>
        </authorList>
    </citation>
    <scope>NUCLEOTIDE SEQUENCE</scope>
    <source>
        <strain evidence="6">CBS 175.79</strain>
    </source>
</reference>
<dbReference type="AlphaFoldDB" id="A0A6A5XD75"/>
<dbReference type="PROSITE" id="PS00463">
    <property type="entry name" value="ZN2_CY6_FUNGAL_1"/>
    <property type="match status" value="1"/>
</dbReference>
<evidence type="ECO:0000256" key="3">
    <source>
        <dbReference type="SAM" id="Coils"/>
    </source>
</evidence>
<gene>
    <name evidence="6" type="ORF">BU24DRAFT_466614</name>
</gene>
<protein>
    <recommendedName>
        <fullName evidence="5">Zn(2)-C6 fungal-type domain-containing protein</fullName>
    </recommendedName>
</protein>
<dbReference type="InterPro" id="IPR050987">
    <property type="entry name" value="AtrR-like"/>
</dbReference>
<dbReference type="GO" id="GO:0006351">
    <property type="term" value="P:DNA-templated transcription"/>
    <property type="evidence" value="ECO:0007669"/>
    <property type="project" value="InterPro"/>
</dbReference>
<dbReference type="Gene3D" id="4.10.240.10">
    <property type="entry name" value="Zn(2)-C6 fungal-type DNA-binding domain"/>
    <property type="match status" value="1"/>
</dbReference>
<feature type="coiled-coil region" evidence="3">
    <location>
        <begin position="68"/>
        <end position="95"/>
    </location>
</feature>
<evidence type="ECO:0000313" key="6">
    <source>
        <dbReference type="EMBL" id="KAF2010850.1"/>
    </source>
</evidence>
<dbReference type="CDD" id="cd12148">
    <property type="entry name" value="fungal_TF_MHR"/>
    <property type="match status" value="1"/>
</dbReference>
<evidence type="ECO:0000259" key="5">
    <source>
        <dbReference type="PROSITE" id="PS50048"/>
    </source>
</evidence>
<dbReference type="InterPro" id="IPR036864">
    <property type="entry name" value="Zn2-C6_fun-type_DNA-bd_sf"/>
</dbReference>
<keyword evidence="7" id="KW-1185">Reference proteome</keyword>
<dbReference type="GO" id="GO:0000981">
    <property type="term" value="F:DNA-binding transcription factor activity, RNA polymerase II-specific"/>
    <property type="evidence" value="ECO:0007669"/>
    <property type="project" value="InterPro"/>
</dbReference>
<evidence type="ECO:0000256" key="1">
    <source>
        <dbReference type="ARBA" id="ARBA00022723"/>
    </source>
</evidence>
<dbReference type="PANTHER" id="PTHR46910">
    <property type="entry name" value="TRANSCRIPTION FACTOR PDR1"/>
    <property type="match status" value="1"/>
</dbReference>
<dbReference type="SUPFAM" id="SSF57701">
    <property type="entry name" value="Zn2/Cys6 DNA-binding domain"/>
    <property type="match status" value="1"/>
</dbReference>
<keyword evidence="2" id="KW-0539">Nucleus</keyword>